<dbReference type="WBParaSite" id="MCU_013228-RD">
    <property type="protein sequence ID" value="MCU_013228-RD"/>
    <property type="gene ID" value="MCU_013228"/>
</dbReference>
<protein>
    <submittedName>
        <fullName evidence="1">BACK domain-containing protein</fullName>
    </submittedName>
</protein>
<sequence length="63" mass="7227">MHIPNALKTQPISSFCLDCHGNVHEFFPASESEPLTLETFTWKPIFTIQNVSIARLLVLRKRC</sequence>
<organism evidence="1">
    <name type="scientific">Mesocestoides corti</name>
    <name type="common">Flatworm</name>
    <dbReference type="NCBI Taxonomy" id="53468"/>
    <lineage>
        <taxon>Eukaryota</taxon>
        <taxon>Metazoa</taxon>
        <taxon>Spiralia</taxon>
        <taxon>Lophotrochozoa</taxon>
        <taxon>Platyhelminthes</taxon>
        <taxon>Cestoda</taxon>
        <taxon>Eucestoda</taxon>
        <taxon>Cyclophyllidea</taxon>
        <taxon>Mesocestoididae</taxon>
        <taxon>Mesocestoides</taxon>
    </lineage>
</organism>
<evidence type="ECO:0000313" key="1">
    <source>
        <dbReference type="WBParaSite" id="MCU_013228-RD"/>
    </source>
</evidence>
<dbReference type="AlphaFoldDB" id="A0A5K3FYF2"/>
<accession>A0A5K3FYF2</accession>
<reference evidence="1" key="1">
    <citation type="submission" date="2019-11" db="UniProtKB">
        <authorList>
            <consortium name="WormBaseParasite"/>
        </authorList>
    </citation>
    <scope>IDENTIFICATION</scope>
</reference>
<name>A0A5K3FYF2_MESCO</name>
<proteinExistence type="predicted"/>